<dbReference type="AlphaFoldDB" id="A0A931CKR9"/>
<evidence type="ECO:0000313" key="1">
    <source>
        <dbReference type="EMBL" id="MBG0738767.1"/>
    </source>
</evidence>
<name>A0A931CKR9_9MICC</name>
<gene>
    <name evidence="1" type="ORF">IV500_04955</name>
</gene>
<dbReference type="Proteomes" id="UP000655366">
    <property type="component" value="Unassembled WGS sequence"/>
</dbReference>
<organism evidence="1 2">
    <name type="scientific">Arthrobacter terrae</name>
    <dbReference type="NCBI Taxonomy" id="2935737"/>
    <lineage>
        <taxon>Bacteria</taxon>
        <taxon>Bacillati</taxon>
        <taxon>Actinomycetota</taxon>
        <taxon>Actinomycetes</taxon>
        <taxon>Micrococcales</taxon>
        <taxon>Micrococcaceae</taxon>
        <taxon>Arthrobacter</taxon>
    </lineage>
</organism>
<keyword evidence="2" id="KW-1185">Reference proteome</keyword>
<comment type="caution">
    <text evidence="1">The sequence shown here is derived from an EMBL/GenBank/DDBJ whole genome shotgun (WGS) entry which is preliminary data.</text>
</comment>
<reference evidence="1 2" key="1">
    <citation type="submission" date="2020-11" db="EMBL/GenBank/DDBJ databases">
        <title>Arthrobacter antarcticus sp. nov., isolated from Antarctic Soil.</title>
        <authorList>
            <person name="Li J."/>
        </authorList>
    </citation>
    <scope>NUCLEOTIDE SEQUENCE [LARGE SCALE GENOMIC DNA]</scope>
    <source>
        <strain evidence="1 2">Z1-20</strain>
    </source>
</reference>
<proteinExistence type="predicted"/>
<dbReference type="EMBL" id="JADNYM010000005">
    <property type="protein sequence ID" value="MBG0738767.1"/>
    <property type="molecule type" value="Genomic_DNA"/>
</dbReference>
<dbReference type="RefSeq" id="WP_196395706.1">
    <property type="nucleotide sequence ID" value="NZ_JADNYM010000005.1"/>
</dbReference>
<accession>A0A931CKR9</accession>
<protein>
    <submittedName>
        <fullName evidence="1">Uncharacterized protein</fullName>
    </submittedName>
</protein>
<sequence length="169" mass="18888">MKTFSSKKMPDRLRRHFMIYRSKISMFLDTADFDEPLMVDVSDALEMTPDNIDNADAPELFGPSRPGAEAVWVEGVVHGSVFSSRGASRIGAMIHHSTTRTSFRSQAWTGASDEFLIETFVRDSEGFARSAGPDIRFRLGTDGRVVGIEFLDEKTEAGENARKKTVFIF</sequence>
<evidence type="ECO:0000313" key="2">
    <source>
        <dbReference type="Proteomes" id="UP000655366"/>
    </source>
</evidence>